<proteinExistence type="predicted"/>
<reference evidence="1 3" key="2">
    <citation type="journal article" date="2018" name="Plant J.">
        <title>The Physcomitrella patens chromosome-scale assembly reveals moss genome structure and evolution.</title>
        <authorList>
            <person name="Lang D."/>
            <person name="Ullrich K.K."/>
            <person name="Murat F."/>
            <person name="Fuchs J."/>
            <person name="Jenkins J."/>
            <person name="Haas F.B."/>
            <person name="Piednoel M."/>
            <person name="Gundlach H."/>
            <person name="Van Bel M."/>
            <person name="Meyberg R."/>
            <person name="Vives C."/>
            <person name="Morata J."/>
            <person name="Symeonidi A."/>
            <person name="Hiss M."/>
            <person name="Muchero W."/>
            <person name="Kamisugi Y."/>
            <person name="Saleh O."/>
            <person name="Blanc G."/>
            <person name="Decker E.L."/>
            <person name="van Gessel N."/>
            <person name="Grimwood J."/>
            <person name="Hayes R.D."/>
            <person name="Graham S.W."/>
            <person name="Gunter L.E."/>
            <person name="McDaniel S.F."/>
            <person name="Hoernstein S.N.W."/>
            <person name="Larsson A."/>
            <person name="Li F.W."/>
            <person name="Perroud P.F."/>
            <person name="Phillips J."/>
            <person name="Ranjan P."/>
            <person name="Rokshar D.S."/>
            <person name="Rothfels C.J."/>
            <person name="Schneider L."/>
            <person name="Shu S."/>
            <person name="Stevenson D.W."/>
            <person name="Thummler F."/>
            <person name="Tillich M."/>
            <person name="Villarreal Aguilar J.C."/>
            <person name="Widiez T."/>
            <person name="Wong G.K."/>
            <person name="Wymore A."/>
            <person name="Zhang Y."/>
            <person name="Zimmer A.D."/>
            <person name="Quatrano R.S."/>
            <person name="Mayer K.F.X."/>
            <person name="Goodstein D."/>
            <person name="Casacuberta J.M."/>
            <person name="Vandepoele K."/>
            <person name="Reski R."/>
            <person name="Cuming A.C."/>
            <person name="Tuskan G.A."/>
            <person name="Maumus F."/>
            <person name="Salse J."/>
            <person name="Schmutz J."/>
            <person name="Rensing S.A."/>
        </authorList>
    </citation>
    <scope>NUCLEOTIDE SEQUENCE [LARGE SCALE GENOMIC DNA]</scope>
    <source>
        <strain evidence="2 3">cv. Gransden 2004</strain>
    </source>
</reference>
<evidence type="ECO:0000313" key="2">
    <source>
        <dbReference type="EnsemblPlants" id="PAC:32944534.CDS.1"/>
    </source>
</evidence>
<dbReference type="AlphaFoldDB" id="A0A2K1KSV6"/>
<accession>A0A2K1KSV6</accession>
<reference evidence="2" key="3">
    <citation type="submission" date="2020-12" db="UniProtKB">
        <authorList>
            <consortium name="EnsemblPlants"/>
        </authorList>
    </citation>
    <scope>IDENTIFICATION</scope>
</reference>
<evidence type="ECO:0000313" key="1">
    <source>
        <dbReference type="EMBL" id="PNR56836.1"/>
    </source>
</evidence>
<evidence type="ECO:0000313" key="3">
    <source>
        <dbReference type="Proteomes" id="UP000006727"/>
    </source>
</evidence>
<sequence>MPTCNQLQIVHNSEQPLKKKKYRNCRSHHTNKRSCLRNSNMVYCNTEIQQQYKIHGTLPLKNSHTNQLKHHLVISLLHSILDIPLPRDSPNCPRVISINTKEINQQTTAHEEKFKS</sequence>
<gene>
    <name evidence="1" type="ORF">PHYPA_003828</name>
</gene>
<dbReference type="EMBL" id="ABEU02000003">
    <property type="protein sequence ID" value="PNR56836.1"/>
    <property type="molecule type" value="Genomic_DNA"/>
</dbReference>
<dbReference type="Proteomes" id="UP000006727">
    <property type="component" value="Chromosome 3"/>
</dbReference>
<dbReference type="InParanoid" id="A0A2K1KSV6"/>
<name>A0A2K1KSV6_PHYPA</name>
<keyword evidence="3" id="KW-1185">Reference proteome</keyword>
<protein>
    <submittedName>
        <fullName evidence="1 2">Uncharacterized protein</fullName>
    </submittedName>
</protein>
<dbReference type="EnsemblPlants" id="Pp3c3_851V3.1">
    <property type="protein sequence ID" value="PAC:32944534.CDS.1"/>
    <property type="gene ID" value="Pp3c3_851"/>
</dbReference>
<organism evidence="1">
    <name type="scientific">Physcomitrium patens</name>
    <name type="common">Spreading-leaved earth moss</name>
    <name type="synonym">Physcomitrella patens</name>
    <dbReference type="NCBI Taxonomy" id="3218"/>
    <lineage>
        <taxon>Eukaryota</taxon>
        <taxon>Viridiplantae</taxon>
        <taxon>Streptophyta</taxon>
        <taxon>Embryophyta</taxon>
        <taxon>Bryophyta</taxon>
        <taxon>Bryophytina</taxon>
        <taxon>Bryopsida</taxon>
        <taxon>Funariidae</taxon>
        <taxon>Funariales</taxon>
        <taxon>Funariaceae</taxon>
        <taxon>Physcomitrium</taxon>
    </lineage>
</organism>
<dbReference type="Gramene" id="Pp3c3_851V3.1">
    <property type="protein sequence ID" value="PAC:32944534.CDS.1"/>
    <property type="gene ID" value="Pp3c3_851"/>
</dbReference>
<reference evidence="1 3" key="1">
    <citation type="journal article" date="2008" name="Science">
        <title>The Physcomitrella genome reveals evolutionary insights into the conquest of land by plants.</title>
        <authorList>
            <person name="Rensing S."/>
            <person name="Lang D."/>
            <person name="Zimmer A."/>
            <person name="Terry A."/>
            <person name="Salamov A."/>
            <person name="Shapiro H."/>
            <person name="Nishiyama T."/>
            <person name="Perroud P.-F."/>
            <person name="Lindquist E."/>
            <person name="Kamisugi Y."/>
            <person name="Tanahashi T."/>
            <person name="Sakakibara K."/>
            <person name="Fujita T."/>
            <person name="Oishi K."/>
            <person name="Shin-I T."/>
            <person name="Kuroki Y."/>
            <person name="Toyoda A."/>
            <person name="Suzuki Y."/>
            <person name="Hashimoto A."/>
            <person name="Yamaguchi K."/>
            <person name="Sugano A."/>
            <person name="Kohara Y."/>
            <person name="Fujiyama A."/>
            <person name="Anterola A."/>
            <person name="Aoki S."/>
            <person name="Ashton N."/>
            <person name="Barbazuk W.B."/>
            <person name="Barker E."/>
            <person name="Bennetzen J."/>
            <person name="Bezanilla M."/>
            <person name="Blankenship R."/>
            <person name="Cho S.H."/>
            <person name="Dutcher S."/>
            <person name="Estelle M."/>
            <person name="Fawcett J.A."/>
            <person name="Gundlach H."/>
            <person name="Hanada K."/>
            <person name="Heyl A."/>
            <person name="Hicks K.A."/>
            <person name="Hugh J."/>
            <person name="Lohr M."/>
            <person name="Mayer K."/>
            <person name="Melkozernov A."/>
            <person name="Murata T."/>
            <person name="Nelson D."/>
            <person name="Pils B."/>
            <person name="Prigge M."/>
            <person name="Reiss B."/>
            <person name="Renner T."/>
            <person name="Rombauts S."/>
            <person name="Rushton P."/>
            <person name="Sanderfoot A."/>
            <person name="Schween G."/>
            <person name="Shiu S.-H."/>
            <person name="Stueber K."/>
            <person name="Theodoulou F.L."/>
            <person name="Tu H."/>
            <person name="Van de Peer Y."/>
            <person name="Verrier P.J."/>
            <person name="Waters E."/>
            <person name="Wood A."/>
            <person name="Yang L."/>
            <person name="Cove D."/>
            <person name="Cuming A."/>
            <person name="Hasebe M."/>
            <person name="Lucas S."/>
            <person name="Mishler D.B."/>
            <person name="Reski R."/>
            <person name="Grigoriev I."/>
            <person name="Quatrano R.S."/>
            <person name="Boore J.L."/>
        </authorList>
    </citation>
    <scope>NUCLEOTIDE SEQUENCE [LARGE SCALE GENOMIC DNA]</scope>
    <source>
        <strain evidence="2 3">cv. Gransden 2004</strain>
    </source>
</reference>